<gene>
    <name evidence="1" type="ORF">JGUZn3_12100</name>
</gene>
<keyword evidence="2" id="KW-1185">Reference proteome</keyword>
<protein>
    <submittedName>
        <fullName evidence="1">Uncharacterized protein</fullName>
    </submittedName>
</protein>
<sequence length="174" mass="20642">MYIHLHNRPNFSDLKKFSSEKLAPFVNISDLENLKNYRGIGSHLISDFFHSEEDYKNQYRNTGMLYLRDFIVKMHQLGCNIEKIFGHNENKLSCYTNIKKVKMPKPLSNFLVCFFKDKTLILEGYDELFYKKKYPDINNDTYYTIWPLVHFSNLGYHEGRISNAFASSPYLIIQ</sequence>
<dbReference type="EMBL" id="CP060244">
    <property type="protein sequence ID" value="QNT78436.1"/>
    <property type="molecule type" value="Genomic_DNA"/>
</dbReference>
<dbReference type="AlphaFoldDB" id="A0A7H1NRM6"/>
<dbReference type="Proteomes" id="UP000516349">
    <property type="component" value="Chromosome"/>
</dbReference>
<dbReference type="KEGG" id="ebla:JGUZn3_12100"/>
<organism evidence="1 2">
    <name type="scientific">Entomobacter blattae</name>
    <dbReference type="NCBI Taxonomy" id="2762277"/>
    <lineage>
        <taxon>Bacteria</taxon>
        <taxon>Pseudomonadati</taxon>
        <taxon>Pseudomonadota</taxon>
        <taxon>Alphaproteobacteria</taxon>
        <taxon>Acetobacterales</taxon>
        <taxon>Acetobacteraceae</taxon>
        <taxon>Entomobacter</taxon>
    </lineage>
</organism>
<dbReference type="RefSeq" id="WP_203412712.1">
    <property type="nucleotide sequence ID" value="NZ_CP060244.1"/>
</dbReference>
<evidence type="ECO:0000313" key="2">
    <source>
        <dbReference type="Proteomes" id="UP000516349"/>
    </source>
</evidence>
<evidence type="ECO:0000313" key="1">
    <source>
        <dbReference type="EMBL" id="QNT78436.1"/>
    </source>
</evidence>
<accession>A0A7H1NRM6</accession>
<proteinExistence type="predicted"/>
<name>A0A7H1NRM6_9PROT</name>
<reference evidence="1 2" key="1">
    <citation type="submission" date="2020-08" db="EMBL/GenBank/DDBJ databases">
        <title>Complete genome sequence of Entomobacter blattae G55GP.</title>
        <authorList>
            <person name="Poehlein A."/>
            <person name="Guzman J."/>
            <person name="Daniel R."/>
            <person name="Vilcinskas A."/>
        </authorList>
    </citation>
    <scope>NUCLEOTIDE SEQUENCE [LARGE SCALE GENOMIC DNA]</scope>
    <source>
        <strain evidence="1 2">G55GP</strain>
    </source>
</reference>